<proteinExistence type="predicted"/>
<sequence>MRPAPYNEPASRGSRGPSPPTASPTRRRLLGVHTATTGRRHKLSLKKSRRQRKNQRTAGASLRTSPSLAADAPWRTPPISTARHRSCGEKPHSRASVVWRSSHATSGDDSKRDTTPRVGPDGTSTVRGATRRRAGNPGRTAGACGFWKGTYGTANPTASRLDSHRRPAAYAFTLIAGHPPFEIPTLKETHIGIKKNERHVPSNVRSPARNLIQRMLQQEPEKRPNIEAIMPQEFKTYARRPGENKQTRSTSSWPQFRPTSKRSRFALRPLGNFEAFLKEQRSFCDATRKYHQGVVAASGADDPKNRQRNCFEARTRAGWPEWESSVMAEPAALETDLNKKRAIGRRRVVTNDKPSTVPPP</sequence>
<comment type="caution">
    <text evidence="1">The sequence shown here is derived from an EMBL/GenBank/DDBJ whole genome shotgun (WGS) entry which is preliminary data.</text>
</comment>
<dbReference type="EMBL" id="CM023470">
    <property type="protein sequence ID" value="KAH7979064.1"/>
    <property type="molecule type" value="Genomic_DNA"/>
</dbReference>
<gene>
    <name evidence="1" type="ORF">HPB49_007961</name>
</gene>
<reference evidence="1" key="1">
    <citation type="submission" date="2020-05" db="EMBL/GenBank/DDBJ databases">
        <title>Large-scale comparative analyses of tick genomes elucidate their genetic diversity and vector capacities.</title>
        <authorList>
            <person name="Jia N."/>
            <person name="Wang J."/>
            <person name="Shi W."/>
            <person name="Du L."/>
            <person name="Sun Y."/>
            <person name="Zhan W."/>
            <person name="Jiang J."/>
            <person name="Wang Q."/>
            <person name="Zhang B."/>
            <person name="Ji P."/>
            <person name="Sakyi L.B."/>
            <person name="Cui X."/>
            <person name="Yuan T."/>
            <person name="Jiang B."/>
            <person name="Yang W."/>
            <person name="Lam T.T.-Y."/>
            <person name="Chang Q."/>
            <person name="Ding S."/>
            <person name="Wang X."/>
            <person name="Zhu J."/>
            <person name="Ruan X."/>
            <person name="Zhao L."/>
            <person name="Wei J."/>
            <person name="Que T."/>
            <person name="Du C."/>
            <person name="Cheng J."/>
            <person name="Dai P."/>
            <person name="Han X."/>
            <person name="Huang E."/>
            <person name="Gao Y."/>
            <person name="Liu J."/>
            <person name="Shao H."/>
            <person name="Ye R."/>
            <person name="Li L."/>
            <person name="Wei W."/>
            <person name="Wang X."/>
            <person name="Wang C."/>
            <person name="Yang T."/>
            <person name="Huo Q."/>
            <person name="Li W."/>
            <person name="Guo W."/>
            <person name="Chen H."/>
            <person name="Zhou L."/>
            <person name="Ni X."/>
            <person name="Tian J."/>
            <person name="Zhou Y."/>
            <person name="Sheng Y."/>
            <person name="Liu T."/>
            <person name="Pan Y."/>
            <person name="Xia L."/>
            <person name="Li J."/>
            <person name="Zhao F."/>
            <person name="Cao W."/>
        </authorList>
    </citation>
    <scope>NUCLEOTIDE SEQUENCE</scope>
    <source>
        <strain evidence="1">Dsil-2018</strain>
    </source>
</reference>
<organism evidence="1 2">
    <name type="scientific">Dermacentor silvarum</name>
    <name type="common">Tick</name>
    <dbReference type="NCBI Taxonomy" id="543639"/>
    <lineage>
        <taxon>Eukaryota</taxon>
        <taxon>Metazoa</taxon>
        <taxon>Ecdysozoa</taxon>
        <taxon>Arthropoda</taxon>
        <taxon>Chelicerata</taxon>
        <taxon>Arachnida</taxon>
        <taxon>Acari</taxon>
        <taxon>Parasitiformes</taxon>
        <taxon>Ixodida</taxon>
        <taxon>Ixodoidea</taxon>
        <taxon>Ixodidae</taxon>
        <taxon>Rhipicephalinae</taxon>
        <taxon>Dermacentor</taxon>
    </lineage>
</organism>
<dbReference type="Proteomes" id="UP000821865">
    <property type="component" value="Chromosome 1"/>
</dbReference>
<accession>A0ACB8DYA2</accession>
<protein>
    <submittedName>
        <fullName evidence="1">Uncharacterized protein</fullName>
    </submittedName>
</protein>
<keyword evidence="2" id="KW-1185">Reference proteome</keyword>
<name>A0ACB8DYA2_DERSI</name>
<evidence type="ECO:0000313" key="2">
    <source>
        <dbReference type="Proteomes" id="UP000821865"/>
    </source>
</evidence>
<evidence type="ECO:0000313" key="1">
    <source>
        <dbReference type="EMBL" id="KAH7979064.1"/>
    </source>
</evidence>